<keyword evidence="2 6" id="KW-0812">Transmembrane</keyword>
<reference evidence="8 9" key="1">
    <citation type="submission" date="2019-02" db="EMBL/GenBank/DDBJ databases">
        <title>Deep-cultivation of Planctomycetes and their phenomic and genomic characterization uncovers novel biology.</title>
        <authorList>
            <person name="Wiegand S."/>
            <person name="Jogler M."/>
            <person name="Boedeker C."/>
            <person name="Pinto D."/>
            <person name="Vollmers J."/>
            <person name="Rivas-Marin E."/>
            <person name="Kohn T."/>
            <person name="Peeters S.H."/>
            <person name="Heuer A."/>
            <person name="Rast P."/>
            <person name="Oberbeckmann S."/>
            <person name="Bunk B."/>
            <person name="Jeske O."/>
            <person name="Meyerdierks A."/>
            <person name="Storesund J.E."/>
            <person name="Kallscheuer N."/>
            <person name="Luecker S."/>
            <person name="Lage O.M."/>
            <person name="Pohl T."/>
            <person name="Merkel B.J."/>
            <person name="Hornburger P."/>
            <person name="Mueller R.-W."/>
            <person name="Bruemmer F."/>
            <person name="Labrenz M."/>
            <person name="Spormann A.M."/>
            <person name="Op den Camp H."/>
            <person name="Overmann J."/>
            <person name="Amann R."/>
            <person name="Jetten M.S.M."/>
            <person name="Mascher T."/>
            <person name="Medema M.H."/>
            <person name="Devos D.P."/>
            <person name="Kaster A.-K."/>
            <person name="Ovreas L."/>
            <person name="Rohde M."/>
            <person name="Galperin M.Y."/>
            <person name="Jogler C."/>
        </authorList>
    </citation>
    <scope>NUCLEOTIDE SEQUENCE [LARGE SCALE GENOMIC DNA]</scope>
    <source>
        <strain evidence="8 9">Mal33</strain>
    </source>
</reference>
<keyword evidence="4 6" id="KW-0472">Membrane</keyword>
<evidence type="ECO:0000256" key="2">
    <source>
        <dbReference type="ARBA" id="ARBA00022692"/>
    </source>
</evidence>
<feature type="region of interest" description="Disordered" evidence="5">
    <location>
        <begin position="492"/>
        <end position="577"/>
    </location>
</feature>
<dbReference type="InterPro" id="IPR051533">
    <property type="entry name" value="WaaL-like"/>
</dbReference>
<evidence type="ECO:0000313" key="8">
    <source>
        <dbReference type="EMBL" id="QDV58829.1"/>
    </source>
</evidence>
<evidence type="ECO:0000256" key="5">
    <source>
        <dbReference type="SAM" id="MobiDB-lite"/>
    </source>
</evidence>
<dbReference type="InterPro" id="IPR019734">
    <property type="entry name" value="TPR_rpt"/>
</dbReference>
<feature type="transmembrane region" description="Helical" evidence="6">
    <location>
        <begin position="406"/>
        <end position="430"/>
    </location>
</feature>
<dbReference type="SMART" id="SM00028">
    <property type="entry name" value="TPR"/>
    <property type="match status" value="2"/>
</dbReference>
<keyword evidence="8" id="KW-0436">Ligase</keyword>
<protein>
    <submittedName>
        <fullName evidence="8">O-Antigen ligase</fullName>
    </submittedName>
</protein>
<dbReference type="RefSeq" id="WP_145289585.1">
    <property type="nucleotide sequence ID" value="NZ_CP036318.1"/>
</dbReference>
<dbReference type="InterPro" id="IPR011990">
    <property type="entry name" value="TPR-like_helical_dom_sf"/>
</dbReference>
<dbReference type="SUPFAM" id="SSF48452">
    <property type="entry name" value="TPR-like"/>
    <property type="match status" value="2"/>
</dbReference>
<sequence>MPDEAHRSASETFTVCWRRLIAGLAAVMPAAAACDYGGILPWSKWAIAAATAGLLIAVLPLLLLRRPSSRLAYGLPFLALAIWGYAAFQTIPLPGSLVSAIAPASHAAYSQWSEVTGHAVPSSMPISVAPWYTRGYLVLPACFAGFVLIATVVLRGDKNVLILLTLTTIAGVLTSYIGIADKINANELRGDLLDYADQGIPFGPFVNRNNAAGYLNLCLACTIGSLVYRHRKQQRNRKHDNRYQISGGGRWEKLQSRINNFARSTDNLSIVLIVFAIVIASGIFVSGSRGGMLASVAGTLVVCFRSVNRSRKFTALIAISIGLVGFGLLLGSIGMVSAVQERFAQVWGEEALQDGRLDHWQDSLVASANFFPGGAGLGTYRFAYLPFQRVGGSSWFLNADGMPFEWLLEGGLIVVGLILAGIAWTYRLLWNLAFYKNSPTDAAVATTAWFAIPSLMVSQSFDFGILLPANTLLAALILGAVCATIKPAVRSKKQGKSSGSKRRRSGSQSAKQTSSSPSKTSEYPQLEVSPDPHAPTTSYSVAKSSKPVGGGSYPSSRSTARSGASAAHKPTHSPHSAGQRAVDIGLALACWLGCFTTAGLAVRQQYAAAEADHVIRRFNAWRPDLVDAADKIDAIANETHELCERYPRNPDLLLADAQVMLTQARAAMLRDAPEDLERQEFERRWQLTAPLLRRHQFHTQRATAPDRPLDWRSVLMPGESSELFLSARAQTVAALQYCPLNDQIYSLLLTLDFVDEGYVDTERWVNQLHQTGIRRPNTLHRLGVIASTYPGPETALPIWRDELQLVPERLQNVWQTIQQLQIDADLNTLVPDDPAALLTAADKLTTDPETREQLLSRIDAILSSEGRSSLKQLTSEDTFAPNDVEQFSPDTNKPLKHRVADDAQWHYFNARVAMLREDYSAAEDAYREAVQMKPGDLAWRQQFAHLLLQNGKQKEAVKQVERCLLQAPNDRRLLKLAAKFREAEVPPTDEATPAEEVEPTNEP</sequence>
<feature type="region of interest" description="Disordered" evidence="5">
    <location>
        <begin position="981"/>
        <end position="1003"/>
    </location>
</feature>
<feature type="transmembrane region" description="Helical" evidence="6">
    <location>
        <begin position="131"/>
        <end position="153"/>
    </location>
</feature>
<feature type="transmembrane region" description="Helical" evidence="6">
    <location>
        <begin position="315"/>
        <end position="339"/>
    </location>
</feature>
<organism evidence="8 9">
    <name type="scientific">Rosistilla oblonga</name>
    <dbReference type="NCBI Taxonomy" id="2527990"/>
    <lineage>
        <taxon>Bacteria</taxon>
        <taxon>Pseudomonadati</taxon>
        <taxon>Planctomycetota</taxon>
        <taxon>Planctomycetia</taxon>
        <taxon>Pirellulales</taxon>
        <taxon>Pirellulaceae</taxon>
        <taxon>Rosistilla</taxon>
    </lineage>
</organism>
<dbReference type="PANTHER" id="PTHR37422">
    <property type="entry name" value="TEICHURONIC ACID BIOSYNTHESIS PROTEIN TUAE"/>
    <property type="match status" value="1"/>
</dbReference>
<feature type="compositionally biased region" description="Basic residues" evidence="5">
    <location>
        <begin position="492"/>
        <end position="505"/>
    </location>
</feature>
<keyword evidence="9" id="KW-1185">Reference proteome</keyword>
<dbReference type="GO" id="GO:0016874">
    <property type="term" value="F:ligase activity"/>
    <property type="evidence" value="ECO:0007669"/>
    <property type="project" value="UniProtKB-KW"/>
</dbReference>
<dbReference type="Gene3D" id="1.25.40.10">
    <property type="entry name" value="Tetratricopeptide repeat domain"/>
    <property type="match status" value="1"/>
</dbReference>
<feature type="transmembrane region" description="Helical" evidence="6">
    <location>
        <begin position="211"/>
        <end position="228"/>
    </location>
</feature>
<feature type="compositionally biased region" description="Low complexity" evidence="5">
    <location>
        <begin position="506"/>
        <end position="521"/>
    </location>
</feature>
<dbReference type="PROSITE" id="PS51257">
    <property type="entry name" value="PROKAR_LIPOPROTEIN"/>
    <property type="match status" value="1"/>
</dbReference>
<evidence type="ECO:0000256" key="3">
    <source>
        <dbReference type="ARBA" id="ARBA00022989"/>
    </source>
</evidence>
<feature type="transmembrane region" description="Helical" evidence="6">
    <location>
        <begin position="45"/>
        <end position="64"/>
    </location>
</feature>
<evidence type="ECO:0000313" key="9">
    <source>
        <dbReference type="Proteomes" id="UP000316770"/>
    </source>
</evidence>
<dbReference type="Pfam" id="PF04932">
    <property type="entry name" value="Wzy_C"/>
    <property type="match status" value="1"/>
</dbReference>
<keyword evidence="3 6" id="KW-1133">Transmembrane helix</keyword>
<feature type="domain" description="O-antigen ligase-related" evidence="7">
    <location>
        <begin position="275"/>
        <end position="418"/>
    </location>
</feature>
<comment type="subcellular location">
    <subcellularLocation>
        <location evidence="1">Membrane</location>
        <topology evidence="1">Multi-pass membrane protein</topology>
    </subcellularLocation>
</comment>
<gene>
    <name evidence="8" type="ORF">Mal33_48540</name>
</gene>
<accession>A0A518J0G7</accession>
<feature type="compositionally biased region" description="Acidic residues" evidence="5">
    <location>
        <begin position="992"/>
        <end position="1003"/>
    </location>
</feature>
<feature type="compositionally biased region" description="Low complexity" evidence="5">
    <location>
        <begin position="555"/>
        <end position="567"/>
    </location>
</feature>
<feature type="transmembrane region" description="Helical" evidence="6">
    <location>
        <begin position="20"/>
        <end position="39"/>
    </location>
</feature>
<proteinExistence type="predicted"/>
<dbReference type="Pfam" id="PF14559">
    <property type="entry name" value="TPR_19"/>
    <property type="match status" value="1"/>
</dbReference>
<feature type="transmembrane region" description="Helical" evidence="6">
    <location>
        <begin position="467"/>
        <end position="489"/>
    </location>
</feature>
<dbReference type="GO" id="GO:0016020">
    <property type="term" value="C:membrane"/>
    <property type="evidence" value="ECO:0007669"/>
    <property type="project" value="UniProtKB-SubCell"/>
</dbReference>
<feature type="transmembrane region" description="Helical" evidence="6">
    <location>
        <begin position="267"/>
        <end position="285"/>
    </location>
</feature>
<dbReference type="EMBL" id="CP036318">
    <property type="protein sequence ID" value="QDV58829.1"/>
    <property type="molecule type" value="Genomic_DNA"/>
</dbReference>
<dbReference type="PANTHER" id="PTHR37422:SF23">
    <property type="entry name" value="TEICHURONIC ACID BIOSYNTHESIS PROTEIN TUAE"/>
    <property type="match status" value="1"/>
</dbReference>
<feature type="transmembrane region" description="Helical" evidence="6">
    <location>
        <begin position="160"/>
        <end position="179"/>
    </location>
</feature>
<dbReference type="AlphaFoldDB" id="A0A518J0G7"/>
<feature type="transmembrane region" description="Helical" evidence="6">
    <location>
        <begin position="71"/>
        <end position="88"/>
    </location>
</feature>
<feature type="transmembrane region" description="Helical" evidence="6">
    <location>
        <begin position="291"/>
        <end position="308"/>
    </location>
</feature>
<evidence type="ECO:0000256" key="4">
    <source>
        <dbReference type="ARBA" id="ARBA00023136"/>
    </source>
</evidence>
<dbReference type="InterPro" id="IPR007016">
    <property type="entry name" value="O-antigen_ligase-rel_domated"/>
</dbReference>
<dbReference type="Proteomes" id="UP000316770">
    <property type="component" value="Chromosome"/>
</dbReference>
<name>A0A518J0G7_9BACT</name>
<evidence type="ECO:0000256" key="1">
    <source>
        <dbReference type="ARBA" id="ARBA00004141"/>
    </source>
</evidence>
<evidence type="ECO:0000256" key="6">
    <source>
        <dbReference type="SAM" id="Phobius"/>
    </source>
</evidence>
<evidence type="ECO:0000259" key="7">
    <source>
        <dbReference type="Pfam" id="PF04932"/>
    </source>
</evidence>